<protein>
    <submittedName>
        <fullName evidence="1">Uncharacterized protein</fullName>
    </submittedName>
</protein>
<organism evidence="1 2">
    <name type="scientific">Helianthus annuus</name>
    <name type="common">Common sunflower</name>
    <dbReference type="NCBI Taxonomy" id="4232"/>
    <lineage>
        <taxon>Eukaryota</taxon>
        <taxon>Viridiplantae</taxon>
        <taxon>Streptophyta</taxon>
        <taxon>Embryophyta</taxon>
        <taxon>Tracheophyta</taxon>
        <taxon>Spermatophyta</taxon>
        <taxon>Magnoliopsida</taxon>
        <taxon>eudicotyledons</taxon>
        <taxon>Gunneridae</taxon>
        <taxon>Pentapetalae</taxon>
        <taxon>asterids</taxon>
        <taxon>campanulids</taxon>
        <taxon>Asterales</taxon>
        <taxon>Asteraceae</taxon>
        <taxon>Asteroideae</taxon>
        <taxon>Heliantheae alliance</taxon>
        <taxon>Heliantheae</taxon>
        <taxon>Helianthus</taxon>
    </lineage>
</organism>
<evidence type="ECO:0000313" key="1">
    <source>
        <dbReference type="EMBL" id="KAF5772709.1"/>
    </source>
</evidence>
<accession>A0A9K3EGM5</accession>
<gene>
    <name evidence="1" type="ORF">HanXRQr2_Chr13g0580411</name>
</gene>
<dbReference type="EMBL" id="MNCJ02000328">
    <property type="protein sequence ID" value="KAF5772709.1"/>
    <property type="molecule type" value="Genomic_DNA"/>
</dbReference>
<evidence type="ECO:0000313" key="2">
    <source>
        <dbReference type="Proteomes" id="UP000215914"/>
    </source>
</evidence>
<sequence length="74" mass="8538">MDTLGSFTLDNIITDLAFPPRSHAIKGSKKRKWFSSQPTSKSQMMWPTTFYKLNLDRVTNGYHTLESKLKQKTS</sequence>
<reference evidence="1" key="1">
    <citation type="journal article" date="2017" name="Nature">
        <title>The sunflower genome provides insights into oil metabolism, flowering and Asterid evolution.</title>
        <authorList>
            <person name="Badouin H."/>
            <person name="Gouzy J."/>
            <person name="Grassa C.J."/>
            <person name="Murat F."/>
            <person name="Staton S.E."/>
            <person name="Cottret L."/>
            <person name="Lelandais-Briere C."/>
            <person name="Owens G.L."/>
            <person name="Carrere S."/>
            <person name="Mayjonade B."/>
            <person name="Legrand L."/>
            <person name="Gill N."/>
            <person name="Kane N.C."/>
            <person name="Bowers J.E."/>
            <person name="Hubner S."/>
            <person name="Bellec A."/>
            <person name="Berard A."/>
            <person name="Berges H."/>
            <person name="Blanchet N."/>
            <person name="Boniface M.C."/>
            <person name="Brunel D."/>
            <person name="Catrice O."/>
            <person name="Chaidir N."/>
            <person name="Claudel C."/>
            <person name="Donnadieu C."/>
            <person name="Faraut T."/>
            <person name="Fievet G."/>
            <person name="Helmstetter N."/>
            <person name="King M."/>
            <person name="Knapp S.J."/>
            <person name="Lai Z."/>
            <person name="Le Paslier M.C."/>
            <person name="Lippi Y."/>
            <person name="Lorenzon L."/>
            <person name="Mandel J.R."/>
            <person name="Marage G."/>
            <person name="Marchand G."/>
            <person name="Marquand E."/>
            <person name="Bret-Mestries E."/>
            <person name="Morien E."/>
            <person name="Nambeesan S."/>
            <person name="Nguyen T."/>
            <person name="Pegot-Espagnet P."/>
            <person name="Pouilly N."/>
            <person name="Raftis F."/>
            <person name="Sallet E."/>
            <person name="Schiex T."/>
            <person name="Thomas J."/>
            <person name="Vandecasteele C."/>
            <person name="Vares D."/>
            <person name="Vear F."/>
            <person name="Vautrin S."/>
            <person name="Crespi M."/>
            <person name="Mangin B."/>
            <person name="Burke J.M."/>
            <person name="Salse J."/>
            <person name="Munos S."/>
            <person name="Vincourt P."/>
            <person name="Rieseberg L.H."/>
            <person name="Langlade N.B."/>
        </authorList>
    </citation>
    <scope>NUCLEOTIDE SEQUENCE</scope>
    <source>
        <tissue evidence="1">Leaves</tissue>
    </source>
</reference>
<dbReference type="AlphaFoldDB" id="A0A9K3EGM5"/>
<comment type="caution">
    <text evidence="1">The sequence shown here is derived from an EMBL/GenBank/DDBJ whole genome shotgun (WGS) entry which is preliminary data.</text>
</comment>
<name>A0A9K3EGM5_HELAN</name>
<dbReference type="Gramene" id="mRNA:HanXRQr2_Chr13g0580411">
    <property type="protein sequence ID" value="mRNA:HanXRQr2_Chr13g0580411"/>
    <property type="gene ID" value="HanXRQr2_Chr13g0580411"/>
</dbReference>
<proteinExistence type="predicted"/>
<reference evidence="1" key="2">
    <citation type="submission" date="2020-06" db="EMBL/GenBank/DDBJ databases">
        <title>Helianthus annuus Genome sequencing and assembly Release 2.</title>
        <authorList>
            <person name="Gouzy J."/>
            <person name="Langlade N."/>
            <person name="Munos S."/>
        </authorList>
    </citation>
    <scope>NUCLEOTIDE SEQUENCE</scope>
    <source>
        <tissue evidence="1">Leaves</tissue>
    </source>
</reference>
<keyword evidence="2" id="KW-1185">Reference proteome</keyword>
<dbReference type="Proteomes" id="UP000215914">
    <property type="component" value="Unassembled WGS sequence"/>
</dbReference>